<evidence type="ECO:0000256" key="1">
    <source>
        <dbReference type="SAM" id="MobiDB-lite"/>
    </source>
</evidence>
<evidence type="ECO:0000313" key="3">
    <source>
        <dbReference type="Proteomes" id="UP000006820"/>
    </source>
</evidence>
<sequence>MQMHVHRNPAPTTGFADGSPEPRCRTGSGTGEWRDVRDGTNRPRHDGAAGWGEIRRHLIRVATRRGTDRGASYGGSSWLIADPTT</sequence>
<keyword evidence="3" id="KW-1185">Reference proteome</keyword>
<dbReference type="KEGG" id="nfa:NFA_27330"/>
<dbReference type="EMBL" id="AP006618">
    <property type="protein sequence ID" value="BAD57580.1"/>
    <property type="molecule type" value="Genomic_DNA"/>
</dbReference>
<dbReference type="STRING" id="247156.NFA_27330"/>
<feature type="region of interest" description="Disordered" evidence="1">
    <location>
        <begin position="66"/>
        <end position="85"/>
    </location>
</feature>
<feature type="region of interest" description="Disordered" evidence="1">
    <location>
        <begin position="1"/>
        <end position="48"/>
    </location>
</feature>
<reference evidence="2 3" key="1">
    <citation type="journal article" date="2004" name="Proc. Natl. Acad. Sci. U.S.A.">
        <title>The complete genomic sequence of Nocardia farcinica IFM 10152.</title>
        <authorList>
            <person name="Ishikawa J."/>
            <person name="Yamashita A."/>
            <person name="Mikami Y."/>
            <person name="Hoshino Y."/>
            <person name="Kurita H."/>
            <person name="Hotta K."/>
            <person name="Shiba T."/>
            <person name="Hattori M."/>
        </authorList>
    </citation>
    <scope>NUCLEOTIDE SEQUENCE [LARGE SCALE GENOMIC DNA]</scope>
    <source>
        <strain evidence="2 3">IFM 10152</strain>
    </source>
</reference>
<feature type="compositionally biased region" description="Basic and acidic residues" evidence="1">
    <location>
        <begin position="32"/>
        <end position="47"/>
    </location>
</feature>
<accession>Q5YW61</accession>
<protein>
    <submittedName>
        <fullName evidence="2">Uncharacterized protein</fullName>
    </submittedName>
</protein>
<dbReference type="HOGENOM" id="CLU_2509351_0_0_11"/>
<proteinExistence type="predicted"/>
<evidence type="ECO:0000313" key="2">
    <source>
        <dbReference type="EMBL" id="BAD57580.1"/>
    </source>
</evidence>
<dbReference type="AlphaFoldDB" id="Q5YW61"/>
<name>Q5YW61_NOCFA</name>
<organism evidence="2 3">
    <name type="scientific">Nocardia farcinica (strain IFM 10152)</name>
    <dbReference type="NCBI Taxonomy" id="247156"/>
    <lineage>
        <taxon>Bacteria</taxon>
        <taxon>Bacillati</taxon>
        <taxon>Actinomycetota</taxon>
        <taxon>Actinomycetes</taxon>
        <taxon>Mycobacteriales</taxon>
        <taxon>Nocardiaceae</taxon>
        <taxon>Nocardia</taxon>
    </lineage>
</organism>
<dbReference type="Proteomes" id="UP000006820">
    <property type="component" value="Chromosome"/>
</dbReference>
<gene>
    <name evidence="2" type="ordered locus">NFA_27330</name>
</gene>